<feature type="transmembrane region" description="Helical" evidence="4">
    <location>
        <begin position="419"/>
        <end position="442"/>
    </location>
</feature>
<keyword evidence="4" id="KW-1133">Transmembrane helix</keyword>
<dbReference type="InterPro" id="IPR008266">
    <property type="entry name" value="Tyr_kinase_AS"/>
</dbReference>
<dbReference type="PROSITE" id="PS00107">
    <property type="entry name" value="PROTEIN_KINASE_ATP"/>
    <property type="match status" value="1"/>
</dbReference>
<name>A0A914XEG7_9BILA</name>
<organism evidence="6 7">
    <name type="scientific">Plectus sambesii</name>
    <dbReference type="NCBI Taxonomy" id="2011161"/>
    <lineage>
        <taxon>Eukaryota</taxon>
        <taxon>Metazoa</taxon>
        <taxon>Ecdysozoa</taxon>
        <taxon>Nematoda</taxon>
        <taxon>Chromadorea</taxon>
        <taxon>Plectida</taxon>
        <taxon>Plectina</taxon>
        <taxon>Plectoidea</taxon>
        <taxon>Plectidae</taxon>
        <taxon>Plectus</taxon>
    </lineage>
</organism>
<dbReference type="InterPro" id="IPR001245">
    <property type="entry name" value="Ser-Thr/Tyr_kinase_cat_dom"/>
</dbReference>
<sequence length="516" mass="59103">MEEDDMSENENISKDNDQYYNCNAPIQERLNYEAIGEKFEIEPSRLIIIKSIGKGYFSDVYMGIITLPNESIPVAVKKPQKDTGSMNVLDGGHENVLKLLGAITTIKIDFCLLTEYCERGSLDRFLQEKWKNGAFEDELVFEDNENEQVWKIQRDSNWGDNYQSRRENGLITTSDLLWFALQIARAMQFLAAMNVMHRDIAVRNVLLKLDYTLKVADFGLSRKLKENDDAYYIGNMGTALPIRYIAPESLKSGRFAITSEYWSFGVVVWELFTFAEQQPYSVEFDNDDNNGHFYEFLIEHLWSGQRLSVPNNVPQQIKSLLSRLWHSDSKKRPSFQVCRKVIRQELLQSCPNMLFKDKAPHHSSEYSLFRFDDEDINERISKSEDYTPLEVDVSALPARESQNTENHEKRVRRKVNRRIVVSAGFLAVLVTAVLTALGYTLLFTSLLEEKSNSTNANSTLLQVSLVLNNTSIPEFSELTNNYKSSVKEGNSDALYNLGVMIRDGKGVNQSDEEAVE</sequence>
<dbReference type="CDD" id="cd00192">
    <property type="entry name" value="PTKc"/>
    <property type="match status" value="1"/>
</dbReference>
<dbReference type="PROSITE" id="PS00109">
    <property type="entry name" value="PROTEIN_KINASE_TYR"/>
    <property type="match status" value="1"/>
</dbReference>
<evidence type="ECO:0000313" key="6">
    <source>
        <dbReference type="Proteomes" id="UP000887566"/>
    </source>
</evidence>
<dbReference type="Gene3D" id="1.10.510.10">
    <property type="entry name" value="Transferase(Phosphotransferase) domain 1"/>
    <property type="match status" value="2"/>
</dbReference>
<dbReference type="PANTHER" id="PTHR24416:SF600">
    <property type="entry name" value="PDGF- AND VEGF-RECEPTOR RELATED, ISOFORM J"/>
    <property type="match status" value="1"/>
</dbReference>
<evidence type="ECO:0000256" key="2">
    <source>
        <dbReference type="ARBA" id="ARBA00051243"/>
    </source>
</evidence>
<dbReference type="Proteomes" id="UP000887566">
    <property type="component" value="Unplaced"/>
</dbReference>
<feature type="binding site" evidence="3">
    <location>
        <position position="78"/>
    </location>
    <ligand>
        <name>ATP</name>
        <dbReference type="ChEBI" id="CHEBI:30616"/>
    </ligand>
</feature>
<dbReference type="PRINTS" id="PR00109">
    <property type="entry name" value="TYRKINASE"/>
</dbReference>
<comment type="catalytic activity">
    <reaction evidence="2">
        <text>L-tyrosyl-[protein] + ATP = O-phospho-L-tyrosyl-[protein] + ADP + H(+)</text>
        <dbReference type="Rhea" id="RHEA:10596"/>
        <dbReference type="Rhea" id="RHEA-COMP:10136"/>
        <dbReference type="Rhea" id="RHEA-COMP:20101"/>
        <dbReference type="ChEBI" id="CHEBI:15378"/>
        <dbReference type="ChEBI" id="CHEBI:30616"/>
        <dbReference type="ChEBI" id="CHEBI:46858"/>
        <dbReference type="ChEBI" id="CHEBI:61978"/>
        <dbReference type="ChEBI" id="CHEBI:456216"/>
        <dbReference type="EC" id="2.7.10.1"/>
    </reaction>
</comment>
<dbReference type="GO" id="GO:0043235">
    <property type="term" value="C:receptor complex"/>
    <property type="evidence" value="ECO:0007669"/>
    <property type="project" value="TreeGrafter"/>
</dbReference>
<evidence type="ECO:0000313" key="7">
    <source>
        <dbReference type="WBParaSite" id="PSAMB.scaffold7891size6933.g30674.t1"/>
    </source>
</evidence>
<dbReference type="InterPro" id="IPR000719">
    <property type="entry name" value="Prot_kinase_dom"/>
</dbReference>
<dbReference type="GO" id="GO:0007169">
    <property type="term" value="P:cell surface receptor protein tyrosine kinase signaling pathway"/>
    <property type="evidence" value="ECO:0007669"/>
    <property type="project" value="TreeGrafter"/>
</dbReference>
<keyword evidence="3" id="KW-0067">ATP-binding</keyword>
<dbReference type="InterPro" id="IPR011009">
    <property type="entry name" value="Kinase-like_dom_sf"/>
</dbReference>
<evidence type="ECO:0000256" key="3">
    <source>
        <dbReference type="PROSITE-ProRule" id="PRU10141"/>
    </source>
</evidence>
<evidence type="ECO:0000259" key="5">
    <source>
        <dbReference type="PROSITE" id="PS50011"/>
    </source>
</evidence>
<dbReference type="GO" id="GO:0004714">
    <property type="term" value="F:transmembrane receptor protein tyrosine kinase activity"/>
    <property type="evidence" value="ECO:0007669"/>
    <property type="project" value="UniProtKB-EC"/>
</dbReference>
<dbReference type="Pfam" id="PF07714">
    <property type="entry name" value="PK_Tyr_Ser-Thr"/>
    <property type="match status" value="1"/>
</dbReference>
<evidence type="ECO:0000256" key="1">
    <source>
        <dbReference type="ARBA" id="ARBA00004167"/>
    </source>
</evidence>
<keyword evidence="4" id="KW-0472">Membrane</keyword>
<proteinExistence type="predicted"/>
<dbReference type="Gene3D" id="1.25.40.10">
    <property type="entry name" value="Tetratricopeptide repeat domain"/>
    <property type="match status" value="1"/>
</dbReference>
<feature type="domain" description="Protein kinase" evidence="5">
    <location>
        <begin position="46"/>
        <end position="347"/>
    </location>
</feature>
<comment type="subcellular location">
    <subcellularLocation>
        <location evidence="1">Membrane</location>
        <topology evidence="1">Single-pass membrane protein</topology>
    </subcellularLocation>
</comment>
<keyword evidence="4" id="KW-0812">Transmembrane</keyword>
<dbReference type="AlphaFoldDB" id="A0A914XEG7"/>
<dbReference type="PROSITE" id="PS50011">
    <property type="entry name" value="PROTEIN_KINASE_DOM"/>
    <property type="match status" value="1"/>
</dbReference>
<keyword evidence="6" id="KW-1185">Reference proteome</keyword>
<dbReference type="WBParaSite" id="PSAMB.scaffold7891size6933.g30674.t1">
    <property type="protein sequence ID" value="PSAMB.scaffold7891size6933.g30674.t1"/>
    <property type="gene ID" value="PSAMB.scaffold7891size6933.g30674"/>
</dbReference>
<dbReference type="InterPro" id="IPR050122">
    <property type="entry name" value="RTK"/>
</dbReference>
<dbReference type="SMART" id="SM00219">
    <property type="entry name" value="TyrKc"/>
    <property type="match status" value="1"/>
</dbReference>
<dbReference type="InterPro" id="IPR017441">
    <property type="entry name" value="Protein_kinase_ATP_BS"/>
</dbReference>
<dbReference type="GO" id="GO:0005886">
    <property type="term" value="C:plasma membrane"/>
    <property type="evidence" value="ECO:0007669"/>
    <property type="project" value="TreeGrafter"/>
</dbReference>
<keyword evidence="3" id="KW-0547">Nucleotide-binding</keyword>
<dbReference type="InterPro" id="IPR011990">
    <property type="entry name" value="TPR-like_helical_dom_sf"/>
</dbReference>
<dbReference type="SUPFAM" id="SSF56112">
    <property type="entry name" value="Protein kinase-like (PK-like)"/>
    <property type="match status" value="1"/>
</dbReference>
<dbReference type="PANTHER" id="PTHR24416">
    <property type="entry name" value="TYROSINE-PROTEIN KINASE RECEPTOR"/>
    <property type="match status" value="1"/>
</dbReference>
<evidence type="ECO:0000256" key="4">
    <source>
        <dbReference type="SAM" id="Phobius"/>
    </source>
</evidence>
<protein>
    <submittedName>
        <fullName evidence="7">Protein kinase domain-containing protein</fullName>
    </submittedName>
</protein>
<accession>A0A914XEG7</accession>
<dbReference type="GO" id="GO:0005524">
    <property type="term" value="F:ATP binding"/>
    <property type="evidence" value="ECO:0007669"/>
    <property type="project" value="UniProtKB-UniRule"/>
</dbReference>
<dbReference type="InterPro" id="IPR020635">
    <property type="entry name" value="Tyr_kinase_cat_dom"/>
</dbReference>
<reference evidence="7" key="1">
    <citation type="submission" date="2022-11" db="UniProtKB">
        <authorList>
            <consortium name="WormBaseParasite"/>
        </authorList>
    </citation>
    <scope>IDENTIFICATION</scope>
</reference>